<evidence type="ECO:0000256" key="1">
    <source>
        <dbReference type="SAM" id="MobiDB-lite"/>
    </source>
</evidence>
<evidence type="ECO:0000313" key="6">
    <source>
        <dbReference type="Proteomes" id="UP001431572"/>
    </source>
</evidence>
<feature type="transmembrane region" description="Helical" evidence="2">
    <location>
        <begin position="47"/>
        <end position="72"/>
    </location>
</feature>
<gene>
    <name evidence="3" type="ORF">HXX08_02940</name>
    <name evidence="4" type="ORF">OZ401_002507</name>
</gene>
<organism evidence="3 5">
    <name type="scientific">Candidatus Chlorohelix allophototropha</name>
    <dbReference type="NCBI Taxonomy" id="3003348"/>
    <lineage>
        <taxon>Bacteria</taxon>
        <taxon>Bacillati</taxon>
        <taxon>Chloroflexota</taxon>
        <taxon>Chloroflexia</taxon>
        <taxon>Candidatus Chloroheliales</taxon>
        <taxon>Candidatus Chloroheliaceae</taxon>
        <taxon>Candidatus Chlorohelix</taxon>
    </lineage>
</organism>
<reference evidence="4" key="2">
    <citation type="journal article" date="2024" name="Nature">
        <title>Anoxygenic phototroph of the Chloroflexota uses a type I reaction centre.</title>
        <authorList>
            <person name="Tsuji J.M."/>
            <person name="Shaw N.A."/>
            <person name="Nagashima S."/>
            <person name="Venkiteswaran J.J."/>
            <person name="Schiff S.L."/>
            <person name="Watanabe T."/>
            <person name="Fukui M."/>
            <person name="Hanada S."/>
            <person name="Tank M."/>
            <person name="Neufeld J.D."/>
        </authorList>
    </citation>
    <scope>NUCLEOTIDE SEQUENCE</scope>
    <source>
        <strain evidence="4">L227-S17</strain>
    </source>
</reference>
<dbReference type="EMBL" id="JACATZ010000001">
    <property type="protein sequence ID" value="NWJ44811.1"/>
    <property type="molecule type" value="Genomic_DNA"/>
</dbReference>
<reference evidence="3 5" key="1">
    <citation type="submission" date="2020-06" db="EMBL/GenBank/DDBJ databases">
        <title>Anoxygenic phototrophic Chloroflexota member uses a Type I reaction center.</title>
        <authorList>
            <person name="Tsuji J.M."/>
            <person name="Shaw N.A."/>
            <person name="Nagashima S."/>
            <person name="Venkiteswaran J."/>
            <person name="Schiff S.L."/>
            <person name="Hanada S."/>
            <person name="Tank M."/>
            <person name="Neufeld J.D."/>
        </authorList>
    </citation>
    <scope>NUCLEOTIDE SEQUENCE [LARGE SCALE GENOMIC DNA]</scope>
    <source>
        <strain evidence="3">L227-S17</strain>
    </source>
</reference>
<feature type="region of interest" description="Disordered" evidence="1">
    <location>
        <begin position="1"/>
        <end position="24"/>
    </location>
</feature>
<proteinExistence type="predicted"/>
<keyword evidence="2" id="KW-0812">Transmembrane</keyword>
<sequence>MSNTTDKNSTGSLSGIGNSKNIMPPSLSPRVPVAVYKNPEVQRTRRLFRYGLFIFAPTFFIASIILVIYLTFVSAAGEVKPGTTTESITMGDVPLPAGIREITKTPDSIQSSLADNIVSIAMPNYRVASNKTEIYVIKQSAEELNNYYSKKLVPLQWKQFNQKKLEVDYGVTGYATPPSKSPEPTVDPKSKQTSTFIIYYYTRSTKDPRVYDVLFLRYEQLLNETQLKKRTDLVGRKAEVDDTLIYLSKLQIVQRG</sequence>
<keyword evidence="2" id="KW-1133">Transmembrane helix</keyword>
<dbReference type="RefSeq" id="WP_341468588.1">
    <property type="nucleotide sequence ID" value="NZ_CP128399.1"/>
</dbReference>
<accession>A0A8T7M0D9</accession>
<keyword evidence="6" id="KW-1185">Reference proteome</keyword>
<protein>
    <submittedName>
        <fullName evidence="3">Uncharacterized protein</fullName>
    </submittedName>
</protein>
<evidence type="ECO:0000313" key="3">
    <source>
        <dbReference type="EMBL" id="NWJ44811.1"/>
    </source>
</evidence>
<dbReference type="AlphaFoldDB" id="A0A8T7M0D9"/>
<evidence type="ECO:0000256" key="2">
    <source>
        <dbReference type="SAM" id="Phobius"/>
    </source>
</evidence>
<evidence type="ECO:0000313" key="5">
    <source>
        <dbReference type="Proteomes" id="UP000521676"/>
    </source>
</evidence>
<name>A0A8T7M0D9_9CHLR</name>
<dbReference type="EMBL" id="CP128399">
    <property type="protein sequence ID" value="WJW66694.1"/>
    <property type="molecule type" value="Genomic_DNA"/>
</dbReference>
<keyword evidence="2" id="KW-0472">Membrane</keyword>
<dbReference type="Proteomes" id="UP001431572">
    <property type="component" value="Chromosome 1"/>
</dbReference>
<evidence type="ECO:0000313" key="4">
    <source>
        <dbReference type="EMBL" id="WJW66694.1"/>
    </source>
</evidence>
<feature type="compositionally biased region" description="Polar residues" evidence="1">
    <location>
        <begin position="1"/>
        <end position="21"/>
    </location>
</feature>
<dbReference type="Proteomes" id="UP000521676">
    <property type="component" value="Unassembled WGS sequence"/>
</dbReference>